<keyword evidence="3" id="KW-1185">Reference proteome</keyword>
<dbReference type="PANTHER" id="PTHR38600">
    <property type="entry name" value="TRANSCRIPTIONAL REGULATORY PROTEIN"/>
    <property type="match status" value="1"/>
</dbReference>
<dbReference type="RefSeq" id="WP_378283282.1">
    <property type="nucleotide sequence ID" value="NZ_JBHSON010000024.1"/>
</dbReference>
<organism evidence="2 3">
    <name type="scientific">Actinomadura rugatobispora</name>
    <dbReference type="NCBI Taxonomy" id="1994"/>
    <lineage>
        <taxon>Bacteria</taxon>
        <taxon>Bacillati</taxon>
        <taxon>Actinomycetota</taxon>
        <taxon>Actinomycetes</taxon>
        <taxon>Streptosporangiales</taxon>
        <taxon>Thermomonosporaceae</taxon>
        <taxon>Actinomadura</taxon>
    </lineage>
</organism>
<evidence type="ECO:0000313" key="3">
    <source>
        <dbReference type="Proteomes" id="UP001596074"/>
    </source>
</evidence>
<evidence type="ECO:0000259" key="1">
    <source>
        <dbReference type="PROSITE" id="PS50987"/>
    </source>
</evidence>
<dbReference type="Pfam" id="PF01022">
    <property type="entry name" value="HTH_5"/>
    <property type="match status" value="1"/>
</dbReference>
<dbReference type="PRINTS" id="PR00778">
    <property type="entry name" value="HTHARSR"/>
</dbReference>
<dbReference type="InterPro" id="IPR036388">
    <property type="entry name" value="WH-like_DNA-bd_sf"/>
</dbReference>
<dbReference type="EMBL" id="JBHSON010000024">
    <property type="protein sequence ID" value="MFC5747663.1"/>
    <property type="molecule type" value="Genomic_DNA"/>
</dbReference>
<proteinExistence type="predicted"/>
<dbReference type="CDD" id="cd00090">
    <property type="entry name" value="HTH_ARSR"/>
    <property type="match status" value="1"/>
</dbReference>
<feature type="domain" description="HTH arsR-type" evidence="1">
    <location>
        <begin position="1"/>
        <end position="92"/>
    </location>
</feature>
<evidence type="ECO:0000313" key="2">
    <source>
        <dbReference type="EMBL" id="MFC5747663.1"/>
    </source>
</evidence>
<accession>A0ABW0ZZD0</accession>
<dbReference type="Gene3D" id="1.10.10.10">
    <property type="entry name" value="Winged helix-like DNA-binding domain superfamily/Winged helix DNA-binding domain"/>
    <property type="match status" value="1"/>
</dbReference>
<reference evidence="3" key="1">
    <citation type="journal article" date="2019" name="Int. J. Syst. Evol. Microbiol.">
        <title>The Global Catalogue of Microorganisms (GCM) 10K type strain sequencing project: providing services to taxonomists for standard genome sequencing and annotation.</title>
        <authorList>
            <consortium name="The Broad Institute Genomics Platform"/>
            <consortium name="The Broad Institute Genome Sequencing Center for Infectious Disease"/>
            <person name="Wu L."/>
            <person name="Ma J."/>
        </authorList>
    </citation>
    <scope>NUCLEOTIDE SEQUENCE [LARGE SCALE GENOMIC DNA]</scope>
    <source>
        <strain evidence="3">KCTC 42087</strain>
    </source>
</reference>
<dbReference type="InterPro" id="IPR011991">
    <property type="entry name" value="ArsR-like_HTH"/>
</dbReference>
<sequence>MTVTEDRLFAALASPVRREVLHLLRERGPASVNELAGHFTMARPSFSEHLRVLREAGLVHERREGRHRLYRLQAAPLEEIQQWLHPFERFWRERLTDLSDVLDTLDGDES</sequence>
<dbReference type="SUPFAM" id="SSF46785">
    <property type="entry name" value="Winged helix' DNA-binding domain"/>
    <property type="match status" value="1"/>
</dbReference>
<gene>
    <name evidence="2" type="ORF">ACFPZN_18710</name>
</gene>
<dbReference type="InterPro" id="IPR036390">
    <property type="entry name" value="WH_DNA-bd_sf"/>
</dbReference>
<protein>
    <submittedName>
        <fullName evidence="2">ArsR/SmtB family transcription factor</fullName>
    </submittedName>
</protein>
<comment type="caution">
    <text evidence="2">The sequence shown here is derived from an EMBL/GenBank/DDBJ whole genome shotgun (WGS) entry which is preliminary data.</text>
</comment>
<name>A0ABW0ZZD0_9ACTN</name>
<dbReference type="NCBIfam" id="NF033788">
    <property type="entry name" value="HTH_metalloreg"/>
    <property type="match status" value="1"/>
</dbReference>
<dbReference type="PROSITE" id="PS50987">
    <property type="entry name" value="HTH_ARSR_2"/>
    <property type="match status" value="1"/>
</dbReference>
<dbReference type="PANTHER" id="PTHR38600:SF1">
    <property type="entry name" value="TRANSCRIPTIONAL REGULATORY PROTEIN"/>
    <property type="match status" value="1"/>
</dbReference>
<dbReference type="Proteomes" id="UP001596074">
    <property type="component" value="Unassembled WGS sequence"/>
</dbReference>
<dbReference type="InterPro" id="IPR001845">
    <property type="entry name" value="HTH_ArsR_DNA-bd_dom"/>
</dbReference>
<dbReference type="SMART" id="SM00418">
    <property type="entry name" value="HTH_ARSR"/>
    <property type="match status" value="1"/>
</dbReference>